<gene>
    <name evidence="1" type="ORF">BJI46_14560</name>
</gene>
<keyword evidence="2" id="KW-1185">Reference proteome</keyword>
<dbReference type="AlphaFoldDB" id="A0A1E7QZP1"/>
<reference evidence="1 2" key="1">
    <citation type="submission" date="2016-09" db="EMBL/GenBank/DDBJ databases">
        <authorList>
            <person name="Capua I."/>
            <person name="De Benedictis P."/>
            <person name="Joannis T."/>
            <person name="Lombin L.H."/>
            <person name="Cattoli G."/>
        </authorList>
    </citation>
    <scope>NUCLEOTIDE SEQUENCE [LARGE SCALE GENOMIC DNA]</scope>
    <source>
        <strain evidence="1 2">ANC 4671</strain>
    </source>
</reference>
<organism evidence="1 2">
    <name type="scientific">Acinetobacter qingfengensis</name>
    <dbReference type="NCBI Taxonomy" id="1262585"/>
    <lineage>
        <taxon>Bacteria</taxon>
        <taxon>Pseudomonadati</taxon>
        <taxon>Pseudomonadota</taxon>
        <taxon>Gammaproteobacteria</taxon>
        <taxon>Moraxellales</taxon>
        <taxon>Moraxellaceae</taxon>
        <taxon>Acinetobacter</taxon>
    </lineage>
</organism>
<evidence type="ECO:0000313" key="2">
    <source>
        <dbReference type="Proteomes" id="UP000185895"/>
    </source>
</evidence>
<dbReference type="RefSeq" id="WP_070070763.1">
    <property type="nucleotide sequence ID" value="NZ_MKKK01000061.1"/>
</dbReference>
<accession>A0A1E7QZP1</accession>
<dbReference type="EMBL" id="MKKK01000061">
    <property type="protein sequence ID" value="OEY92542.1"/>
    <property type="molecule type" value="Genomic_DNA"/>
</dbReference>
<sequence>MNLIGVFFTLFLACLILTYLFKDKKKINKQYSDISIKKLVQKTFPNHVVREKNEQIMLCEIDHRNEPRELAFIRINPYFKTKEILDKGNFIIATYPKIPTAKELKKDIQHKL</sequence>
<name>A0A1E7QZP1_9GAMM</name>
<proteinExistence type="predicted"/>
<dbReference type="Proteomes" id="UP000185895">
    <property type="component" value="Unassembled WGS sequence"/>
</dbReference>
<protein>
    <submittedName>
        <fullName evidence="1">Uncharacterized protein</fullName>
    </submittedName>
</protein>
<comment type="caution">
    <text evidence="1">The sequence shown here is derived from an EMBL/GenBank/DDBJ whole genome shotgun (WGS) entry which is preliminary data.</text>
</comment>
<evidence type="ECO:0000313" key="1">
    <source>
        <dbReference type="EMBL" id="OEY92542.1"/>
    </source>
</evidence>
<dbReference type="STRING" id="1262585.BJI46_14560"/>